<keyword evidence="6 8" id="KW-0472">Membrane</keyword>
<evidence type="ECO:0000313" key="11">
    <source>
        <dbReference type="Proteomes" id="UP000700334"/>
    </source>
</evidence>
<dbReference type="GO" id="GO:0036064">
    <property type="term" value="C:ciliary basal body"/>
    <property type="evidence" value="ECO:0007669"/>
    <property type="project" value="TreeGrafter"/>
</dbReference>
<comment type="subcellular location">
    <subcellularLocation>
        <location evidence="1">Membrane</location>
        <topology evidence="1">Multi-pass membrane protein</topology>
    </subcellularLocation>
</comment>
<evidence type="ECO:0000256" key="2">
    <source>
        <dbReference type="ARBA" id="ARBA00008803"/>
    </source>
</evidence>
<evidence type="ECO:0000256" key="4">
    <source>
        <dbReference type="ARBA" id="ARBA00022855"/>
    </source>
</evidence>
<keyword evidence="11" id="KW-1185">Reference proteome</keyword>
<name>A0A8J6DJS4_GALPY</name>
<sequence>MLFCVLLFPVELSLLRFLSAELTRGYFLEHNEAKYTERRERVYTCMRIPRELEKLMFFGIFLCLDAFLYVFTLLPLRVLLALFRLLTLPCYSFRHQAVQLIFVTVDMERSSEILHKPTGIKGSGYMKFAGKIFAHSQTSEITYQILANDAQTLRGDAPPLHPEGYGGRRVPNSTGKEGRGCAGSVASVVLHAGSAQTQVPGMTRVAPSPGVVWAGRALSAVSSRLFGLAQRVPADWPSWTQTAHGGPLEVVCRLPRSPCDQITLLQRQARHMGLVESEAERLQMRFRRGASSRGWQLKRRDSAMERRVPLAAHAGR</sequence>
<dbReference type="GO" id="GO:0005789">
    <property type="term" value="C:endoplasmic reticulum membrane"/>
    <property type="evidence" value="ECO:0007669"/>
    <property type="project" value="TreeGrafter"/>
</dbReference>
<gene>
    <name evidence="10" type="ORF">J0S82_006208</name>
</gene>
<dbReference type="Proteomes" id="UP000700334">
    <property type="component" value="Unassembled WGS sequence"/>
</dbReference>
<evidence type="ECO:0000313" key="10">
    <source>
        <dbReference type="EMBL" id="KAG8510320.1"/>
    </source>
</evidence>
<reference evidence="10" key="1">
    <citation type="journal article" date="2021" name="Evol. Appl.">
        <title>The genome of the Pyrenean desman and the effects of bottlenecks and inbreeding on the genomic landscape of an endangered species.</title>
        <authorList>
            <person name="Escoda L."/>
            <person name="Castresana J."/>
        </authorList>
    </citation>
    <scope>NUCLEOTIDE SEQUENCE</scope>
    <source>
        <strain evidence="10">IBE-C5619</strain>
    </source>
</reference>
<dbReference type="InterPro" id="IPR008010">
    <property type="entry name" value="Tatp1"/>
</dbReference>
<feature type="transmembrane region" description="Helical" evidence="8">
    <location>
        <begin position="56"/>
        <end position="76"/>
    </location>
</feature>
<evidence type="ECO:0000256" key="3">
    <source>
        <dbReference type="ARBA" id="ARBA00022692"/>
    </source>
</evidence>
<keyword evidence="7" id="KW-0891">Chondrogenesis</keyword>
<dbReference type="GO" id="GO:0051216">
    <property type="term" value="P:cartilage development"/>
    <property type="evidence" value="ECO:0007669"/>
    <property type="project" value="UniProtKB-KW"/>
</dbReference>
<dbReference type="PANTHER" id="PTHR13317">
    <property type="entry name" value="TRANSMEMBRANE ANTERIOR POSTERIOR TRANSFORMATION PROTEIN 1 HOMOLOG"/>
    <property type="match status" value="1"/>
</dbReference>
<evidence type="ECO:0000256" key="8">
    <source>
        <dbReference type="SAM" id="Phobius"/>
    </source>
</evidence>
<organism evidence="10 11">
    <name type="scientific">Galemys pyrenaicus</name>
    <name type="common">Iberian desman</name>
    <name type="synonym">Pyrenean desman</name>
    <dbReference type="NCBI Taxonomy" id="202257"/>
    <lineage>
        <taxon>Eukaryota</taxon>
        <taxon>Metazoa</taxon>
        <taxon>Chordata</taxon>
        <taxon>Craniata</taxon>
        <taxon>Vertebrata</taxon>
        <taxon>Euteleostomi</taxon>
        <taxon>Mammalia</taxon>
        <taxon>Eutheria</taxon>
        <taxon>Laurasiatheria</taxon>
        <taxon>Eulipotyphla</taxon>
        <taxon>Talpidae</taxon>
        <taxon>Galemys</taxon>
    </lineage>
</organism>
<proteinExistence type="inferred from homology"/>
<dbReference type="GO" id="GO:0045724">
    <property type="term" value="P:positive regulation of cilium assembly"/>
    <property type="evidence" value="ECO:0007669"/>
    <property type="project" value="TreeGrafter"/>
</dbReference>
<comment type="similarity">
    <text evidence="2">Belongs to the TAPT1 family.</text>
</comment>
<comment type="caution">
    <text evidence="10">The sequence shown here is derived from an EMBL/GenBank/DDBJ whole genome shotgun (WGS) entry which is preliminary data.</text>
</comment>
<dbReference type="EMBL" id="JAGFMF010011878">
    <property type="protein sequence ID" value="KAG8510320.1"/>
    <property type="molecule type" value="Genomic_DNA"/>
</dbReference>
<evidence type="ECO:0000256" key="6">
    <source>
        <dbReference type="ARBA" id="ARBA00023136"/>
    </source>
</evidence>
<keyword evidence="3 8" id="KW-0812">Transmembrane</keyword>
<feature type="chain" id="PRO_5035300525" evidence="9">
    <location>
        <begin position="21"/>
        <end position="316"/>
    </location>
</feature>
<feature type="signal peptide" evidence="9">
    <location>
        <begin position="1"/>
        <end position="20"/>
    </location>
</feature>
<evidence type="ECO:0000256" key="9">
    <source>
        <dbReference type="SAM" id="SignalP"/>
    </source>
</evidence>
<evidence type="ECO:0000256" key="5">
    <source>
        <dbReference type="ARBA" id="ARBA00022989"/>
    </source>
</evidence>
<dbReference type="PANTHER" id="PTHR13317:SF4">
    <property type="entry name" value="TRANSMEMBRANE ANTERIOR POSTERIOR TRANSFORMATION PROTEIN 1 HOMOLOG"/>
    <property type="match status" value="1"/>
</dbReference>
<keyword evidence="4" id="KW-0892">Osteogenesis</keyword>
<keyword evidence="9" id="KW-0732">Signal</keyword>
<evidence type="ECO:0000256" key="7">
    <source>
        <dbReference type="ARBA" id="ARBA00023188"/>
    </source>
</evidence>
<accession>A0A8J6DJS4</accession>
<dbReference type="GO" id="GO:0001503">
    <property type="term" value="P:ossification"/>
    <property type="evidence" value="ECO:0007669"/>
    <property type="project" value="UniProtKB-KW"/>
</dbReference>
<protein>
    <submittedName>
        <fullName evidence="10">Transmembrane anterior posterior transformation protein 1</fullName>
    </submittedName>
</protein>
<dbReference type="OrthoDB" id="8885460at2759"/>
<dbReference type="AlphaFoldDB" id="A0A8J6DJS4"/>
<evidence type="ECO:0000256" key="1">
    <source>
        <dbReference type="ARBA" id="ARBA00004141"/>
    </source>
</evidence>
<keyword evidence="5 8" id="KW-1133">Transmembrane helix</keyword>